<evidence type="ECO:0000256" key="6">
    <source>
        <dbReference type="ARBA" id="ARBA00023136"/>
    </source>
</evidence>
<dbReference type="CDD" id="cd00333">
    <property type="entry name" value="MIP"/>
    <property type="match status" value="1"/>
</dbReference>
<evidence type="ECO:0000256" key="7">
    <source>
        <dbReference type="ARBA" id="ARBA00034651"/>
    </source>
</evidence>
<reference evidence="12" key="1">
    <citation type="submission" date="2025-08" db="UniProtKB">
        <authorList>
            <consortium name="RefSeq"/>
        </authorList>
    </citation>
    <scope>IDENTIFICATION</scope>
    <source>
        <tissue evidence="12">Blood</tissue>
    </source>
</reference>
<dbReference type="NCBIfam" id="TIGR00861">
    <property type="entry name" value="MIP"/>
    <property type="match status" value="1"/>
</dbReference>
<evidence type="ECO:0000256" key="1">
    <source>
        <dbReference type="ARBA" id="ARBA00004141"/>
    </source>
</evidence>
<comment type="catalytic activity">
    <reaction evidence="7">
        <text>H2O(in) = H2O(out)</text>
        <dbReference type="Rhea" id="RHEA:29667"/>
        <dbReference type="ChEBI" id="CHEBI:15377"/>
    </reaction>
</comment>
<feature type="transmembrane region" description="Helical" evidence="10">
    <location>
        <begin position="262"/>
        <end position="284"/>
    </location>
</feature>
<feature type="transmembrane region" description="Helical" evidence="10">
    <location>
        <begin position="210"/>
        <end position="234"/>
    </location>
</feature>
<evidence type="ECO:0000256" key="5">
    <source>
        <dbReference type="ARBA" id="ARBA00022989"/>
    </source>
</evidence>
<keyword evidence="5 10" id="KW-1133">Transmembrane helix</keyword>
<evidence type="ECO:0000256" key="8">
    <source>
        <dbReference type="ARBA" id="ARBA00049405"/>
    </source>
</evidence>
<name>A0ABM3YW87_PANGU</name>
<dbReference type="InterPro" id="IPR050363">
    <property type="entry name" value="MIP/Aquaporin"/>
</dbReference>
<protein>
    <submittedName>
        <fullName evidence="12">Aquaporin-7-like isoform X1</fullName>
    </submittedName>
</protein>
<dbReference type="RefSeq" id="XP_060540385.1">
    <property type="nucleotide sequence ID" value="XM_060684402.1"/>
</dbReference>
<keyword evidence="11" id="KW-1185">Reference proteome</keyword>
<evidence type="ECO:0000256" key="10">
    <source>
        <dbReference type="SAM" id="Phobius"/>
    </source>
</evidence>
<keyword evidence="6 10" id="KW-0472">Membrane</keyword>
<dbReference type="InterPro" id="IPR000425">
    <property type="entry name" value="MIP"/>
</dbReference>
<evidence type="ECO:0000256" key="2">
    <source>
        <dbReference type="ARBA" id="ARBA00006175"/>
    </source>
</evidence>
<dbReference type="InterPro" id="IPR023271">
    <property type="entry name" value="Aquaporin-like"/>
</dbReference>
<dbReference type="PANTHER" id="PTHR43829">
    <property type="entry name" value="AQUAPORIN OR AQUAGLYCEROPORIN RELATED"/>
    <property type="match status" value="1"/>
</dbReference>
<feature type="transmembrane region" description="Helical" evidence="10">
    <location>
        <begin position="121"/>
        <end position="143"/>
    </location>
</feature>
<dbReference type="GeneID" id="117656415"/>
<evidence type="ECO:0000256" key="9">
    <source>
        <dbReference type="RuleBase" id="RU000477"/>
    </source>
</evidence>
<accession>A0ABM3YW87</accession>
<comment type="catalytic activity">
    <reaction evidence="8">
        <text>glycerol(in) = glycerol(out)</text>
        <dbReference type="Rhea" id="RHEA:29675"/>
        <dbReference type="ChEBI" id="CHEBI:17754"/>
    </reaction>
</comment>
<feature type="transmembrane region" description="Helical" evidence="10">
    <location>
        <begin position="81"/>
        <end position="101"/>
    </location>
</feature>
<dbReference type="Pfam" id="PF00230">
    <property type="entry name" value="MIP"/>
    <property type="match status" value="1"/>
</dbReference>
<evidence type="ECO:0000313" key="11">
    <source>
        <dbReference type="Proteomes" id="UP001652622"/>
    </source>
</evidence>
<comment type="subcellular location">
    <subcellularLocation>
        <location evidence="1">Membrane</location>
        <topology evidence="1">Multi-pass membrane protein</topology>
    </subcellularLocation>
</comment>
<comment type="similarity">
    <text evidence="2 9">Belongs to the MIP/aquaporin (TC 1.A.8) family.</text>
</comment>
<organism evidence="11 12">
    <name type="scientific">Pantherophis guttatus</name>
    <name type="common">Corn snake</name>
    <name type="synonym">Elaphe guttata</name>
    <dbReference type="NCBI Taxonomy" id="94885"/>
    <lineage>
        <taxon>Eukaryota</taxon>
        <taxon>Metazoa</taxon>
        <taxon>Chordata</taxon>
        <taxon>Craniata</taxon>
        <taxon>Vertebrata</taxon>
        <taxon>Euteleostomi</taxon>
        <taxon>Lepidosauria</taxon>
        <taxon>Squamata</taxon>
        <taxon>Bifurcata</taxon>
        <taxon>Unidentata</taxon>
        <taxon>Episquamata</taxon>
        <taxon>Toxicofera</taxon>
        <taxon>Serpentes</taxon>
        <taxon>Colubroidea</taxon>
        <taxon>Colubridae</taxon>
        <taxon>Colubrinae</taxon>
        <taxon>Pantherophis</taxon>
    </lineage>
</organism>
<evidence type="ECO:0000313" key="12">
    <source>
        <dbReference type="RefSeq" id="XP_060540385.1"/>
    </source>
</evidence>
<gene>
    <name evidence="12" type="primary">LOC117656415</name>
</gene>
<dbReference type="Gene3D" id="1.20.1080.10">
    <property type="entry name" value="Glycerol uptake facilitator protein"/>
    <property type="match status" value="1"/>
</dbReference>
<dbReference type="SUPFAM" id="SSF81338">
    <property type="entry name" value="Aquaporin-like"/>
    <property type="match status" value="1"/>
</dbReference>
<evidence type="ECO:0000256" key="3">
    <source>
        <dbReference type="ARBA" id="ARBA00022448"/>
    </source>
</evidence>
<proteinExistence type="inferred from homology"/>
<feature type="transmembrane region" description="Helical" evidence="10">
    <location>
        <begin position="49"/>
        <end position="69"/>
    </location>
</feature>
<evidence type="ECO:0000256" key="4">
    <source>
        <dbReference type="ARBA" id="ARBA00022692"/>
    </source>
</evidence>
<dbReference type="PRINTS" id="PR00783">
    <property type="entry name" value="MINTRINSICP"/>
</dbReference>
<dbReference type="PANTHER" id="PTHR43829:SF15">
    <property type="entry name" value="AQUAPORIN-7"/>
    <property type="match status" value="1"/>
</dbReference>
<sequence length="310" mass="33466">MQAGAKTGDYYQAMFCRSRIWRPVSEMLEKLVNVVTIRNETVRQGLAEFLGTFLLMTFGLGSVAQVVLGKHNFGEYLSINLGFGFGVMMGVHASGGISGAHMNASITFANCVVGNLPWRKLPAYVIGQFFGSFAAAAIIFVLYYEALQNYTGGNLTVTGSTATAGIFATYPAPYVSLGYGFLQEVIASSMLMIGVLAIHDRKNAGALPGTNAFITGLLVVLIGMSMGMNTGYAINPSRDLPPRIFTALAGWGLEVFRAGNCWWWVPLLAPTLGCLIGIFIYNILIDFHNRSPSDPEPSKQDPEAEMTSPM</sequence>
<feature type="transmembrane region" description="Helical" evidence="10">
    <location>
        <begin position="178"/>
        <end position="198"/>
    </location>
</feature>
<keyword evidence="3 9" id="KW-0813">Transport</keyword>
<dbReference type="PRINTS" id="PR02019">
    <property type="entry name" value="AQUAPORIN7"/>
</dbReference>
<keyword evidence="4 9" id="KW-0812">Transmembrane</keyword>
<dbReference type="Proteomes" id="UP001652622">
    <property type="component" value="Unplaced"/>
</dbReference>